<feature type="non-terminal residue" evidence="1">
    <location>
        <position position="175"/>
    </location>
</feature>
<evidence type="ECO:0000313" key="1">
    <source>
        <dbReference type="EMBL" id="ETO34836.1"/>
    </source>
</evidence>
<evidence type="ECO:0000313" key="2">
    <source>
        <dbReference type="Proteomes" id="UP000023152"/>
    </source>
</evidence>
<dbReference type="EMBL" id="ASPP01002239">
    <property type="protein sequence ID" value="ETO34836.1"/>
    <property type="molecule type" value="Genomic_DNA"/>
</dbReference>
<organism evidence="1 2">
    <name type="scientific">Reticulomyxa filosa</name>
    <dbReference type="NCBI Taxonomy" id="46433"/>
    <lineage>
        <taxon>Eukaryota</taxon>
        <taxon>Sar</taxon>
        <taxon>Rhizaria</taxon>
        <taxon>Retaria</taxon>
        <taxon>Foraminifera</taxon>
        <taxon>Monothalamids</taxon>
        <taxon>Reticulomyxidae</taxon>
        <taxon>Reticulomyxa</taxon>
    </lineage>
</organism>
<reference evidence="1 2" key="1">
    <citation type="journal article" date="2013" name="Curr. Biol.">
        <title>The Genome of the Foraminiferan Reticulomyxa filosa.</title>
        <authorList>
            <person name="Glockner G."/>
            <person name="Hulsmann N."/>
            <person name="Schleicher M."/>
            <person name="Noegel A.A."/>
            <person name="Eichinger L."/>
            <person name="Gallinger C."/>
            <person name="Pawlowski J."/>
            <person name="Sierra R."/>
            <person name="Euteneuer U."/>
            <person name="Pillet L."/>
            <person name="Moustafa A."/>
            <person name="Platzer M."/>
            <person name="Groth M."/>
            <person name="Szafranski K."/>
            <person name="Schliwa M."/>
        </authorList>
    </citation>
    <scope>NUCLEOTIDE SEQUENCE [LARGE SCALE GENOMIC DNA]</scope>
</reference>
<gene>
    <name evidence="1" type="ORF">RFI_02250</name>
</gene>
<protein>
    <submittedName>
        <fullName evidence="1">Uncharacterized protein</fullName>
    </submittedName>
</protein>
<comment type="caution">
    <text evidence="1">The sequence shown here is derived from an EMBL/GenBank/DDBJ whole genome shotgun (WGS) entry which is preliminary data.</text>
</comment>
<proteinExistence type="predicted"/>
<dbReference type="AlphaFoldDB" id="X6P9J0"/>
<accession>X6P9J0</accession>
<keyword evidence="2" id="KW-1185">Reference proteome</keyword>
<sequence length="175" mass="21040">MEWHFNYINKYCNTIECLKEKEQKSLHFKKDVFHIKKATYIYYFNHTIKTNISTFILVPCLIIKSKNLMLMILQTVKKYKRQVSNISQFIYEKTKLFYLIKIKHMNFGRQNIKKKGKTKKNRVLKTLSLDGCYDKEWVVLKKPKLFKNFQCLLCKQIANNAMGLVCNKHEDRKEA</sequence>
<dbReference type="Proteomes" id="UP000023152">
    <property type="component" value="Unassembled WGS sequence"/>
</dbReference>
<name>X6P9J0_RETFI</name>